<evidence type="ECO:0000256" key="1">
    <source>
        <dbReference type="ARBA" id="ARBA00023172"/>
    </source>
</evidence>
<dbReference type="InterPro" id="IPR002104">
    <property type="entry name" value="Integrase_catalytic"/>
</dbReference>
<feature type="domain" description="Tyr recombinase" evidence="2">
    <location>
        <begin position="223"/>
        <end position="473"/>
    </location>
</feature>
<dbReference type="GO" id="GO:0006310">
    <property type="term" value="P:DNA recombination"/>
    <property type="evidence" value="ECO:0007669"/>
    <property type="project" value="UniProtKB-KW"/>
</dbReference>
<organism evidence="3 4">
    <name type="scientific">Parashewanella spongiae</name>
    <dbReference type="NCBI Taxonomy" id="342950"/>
    <lineage>
        <taxon>Bacteria</taxon>
        <taxon>Pseudomonadati</taxon>
        <taxon>Pseudomonadota</taxon>
        <taxon>Gammaproteobacteria</taxon>
        <taxon>Alteromonadales</taxon>
        <taxon>Shewanellaceae</taxon>
        <taxon>Parashewanella</taxon>
    </lineage>
</organism>
<proteinExistence type="predicted"/>
<dbReference type="EMBL" id="QYYH01000070">
    <property type="protein sequence ID" value="RJY13008.1"/>
    <property type="molecule type" value="Genomic_DNA"/>
</dbReference>
<dbReference type="AlphaFoldDB" id="A0A3A6TLH1"/>
<dbReference type="InterPro" id="IPR011010">
    <property type="entry name" value="DNA_brk_join_enz"/>
</dbReference>
<dbReference type="Gene3D" id="1.10.443.10">
    <property type="entry name" value="Intergrase catalytic core"/>
    <property type="match status" value="1"/>
</dbReference>
<dbReference type="GO" id="GO:0003677">
    <property type="term" value="F:DNA binding"/>
    <property type="evidence" value="ECO:0007669"/>
    <property type="project" value="InterPro"/>
</dbReference>
<evidence type="ECO:0000313" key="4">
    <source>
        <dbReference type="Proteomes" id="UP000273022"/>
    </source>
</evidence>
<name>A0A3A6TLH1_9GAMM</name>
<accession>A0A3A6TLH1</accession>
<comment type="caution">
    <text evidence="3">The sequence shown here is derived from an EMBL/GenBank/DDBJ whole genome shotgun (WGS) entry which is preliminary data.</text>
</comment>
<dbReference type="GO" id="GO:0015074">
    <property type="term" value="P:DNA integration"/>
    <property type="evidence" value="ECO:0007669"/>
    <property type="project" value="InterPro"/>
</dbReference>
<evidence type="ECO:0000259" key="2">
    <source>
        <dbReference type="PROSITE" id="PS51898"/>
    </source>
</evidence>
<dbReference type="SUPFAM" id="SSF56349">
    <property type="entry name" value="DNA breaking-rejoining enzymes"/>
    <property type="match status" value="1"/>
</dbReference>
<dbReference type="InterPro" id="IPR013762">
    <property type="entry name" value="Integrase-like_cat_sf"/>
</dbReference>
<dbReference type="Proteomes" id="UP000273022">
    <property type="component" value="Unassembled WGS sequence"/>
</dbReference>
<reference evidence="3 4" key="1">
    <citation type="submission" date="2018-09" db="EMBL/GenBank/DDBJ databases">
        <title>Phylogeny of the Shewanellaceae, and recommendation for two new genera, Pseudoshewanella and Parashewanella.</title>
        <authorList>
            <person name="Wang G."/>
        </authorList>
    </citation>
    <scope>NUCLEOTIDE SEQUENCE [LARGE SCALE GENOMIC DNA]</scope>
    <source>
        <strain evidence="3 4">KCTC 22492</strain>
    </source>
</reference>
<protein>
    <submittedName>
        <fullName evidence="3">Site-specific integrase</fullName>
    </submittedName>
</protein>
<dbReference type="PROSITE" id="PS51898">
    <property type="entry name" value="TYR_RECOMBINASE"/>
    <property type="match status" value="1"/>
</dbReference>
<keyword evidence="4" id="KW-1185">Reference proteome</keyword>
<dbReference type="OrthoDB" id="6402941at2"/>
<evidence type="ECO:0000313" key="3">
    <source>
        <dbReference type="EMBL" id="RJY13008.1"/>
    </source>
</evidence>
<sequence length="498" mass="58181">MLTLTIFLLHYYNTPLSRKLKLEMKLKRTSIYRIEYYKTKQFPNKKFPICYFCDGSVSPSLIAFCKMQIEIGGGSNRALRRIIIVVARIYHFYLTQKQKHTEWQEEPTRLFLSYFSARLHGTITSKSDETGLFYQPVKYDTASNEIKCFEKFHEWCARYLNVVNDRDYIGSLTKTYTQEQKKSKFSLLAHLDDGKSKTDNSGSKWVTRQRQEFQQDNFSLNGHNYKAFPHNSIFEFIDSQTNINFKAAMLLQAFTGLRASEVLHILITDIVPKNRGGYEVIVSHPVNGNTYYPLSKQAIRRKDLLHKFAVQAKSHVGLGDTDIEFLEHMRPRVDLENKYNLEWKGMTFPNVDYNPKFGYTLNWSSDAAHREFSRLVHKLQAQARRNHPYLLITQSSGMPLTLSNYTNTFRYKSKKILTFEIGPHSLRHFCGEFCANALNMSVDQTKDILRHASVDSTNKYYKKSKQKIRSEILQLHGEGDGRDLSWEELKHKLNEGWC</sequence>
<gene>
    <name evidence="3" type="ORF">D5R81_11890</name>
</gene>
<keyword evidence="1" id="KW-0233">DNA recombination</keyword>